<dbReference type="OrthoDB" id="3694053at2"/>
<name>A0A1H9VKJ9_9PSEU</name>
<evidence type="ECO:0000256" key="2">
    <source>
        <dbReference type="SAM" id="Phobius"/>
    </source>
</evidence>
<sequence length="265" mass="27220">MGTPAAARGPWLSAEEAGYLAAGPGRAAETVLARLIDTGLVRVSRDGLVSAVQQNGQGATTSVEARMLNHARTPVRFGAVILSATHSAEMTQLHRHLLDRNLMQRGRRRNEGWWFSLAVAGLLVLAGIPTPAFLLGVPIALGFFVWQYGRSPVTQAGTDALRQVTAHDRVHAVALYGFSGTVGDQRVGALFDLPESVARMVPPTDERRSSPAVGRRPSPKGRRTDRAGDTGGCGSSCGSASGCSGSSGSSCGGGSGCGGGGGGGD</sequence>
<keyword evidence="2" id="KW-0472">Membrane</keyword>
<evidence type="ECO:0000313" key="3">
    <source>
        <dbReference type="EMBL" id="SES21723.1"/>
    </source>
</evidence>
<dbReference type="InterPro" id="IPR026467">
    <property type="entry name" value="Ser/Gly_Cys_C_dom"/>
</dbReference>
<feature type="compositionally biased region" description="Gly residues" evidence="1">
    <location>
        <begin position="250"/>
        <end position="265"/>
    </location>
</feature>
<evidence type="ECO:0000313" key="4">
    <source>
        <dbReference type="Proteomes" id="UP000199503"/>
    </source>
</evidence>
<dbReference type="AlphaFoldDB" id="A0A1H9VKJ9"/>
<feature type="transmembrane region" description="Helical" evidence="2">
    <location>
        <begin position="113"/>
        <end position="146"/>
    </location>
</feature>
<feature type="compositionally biased region" description="Low complexity" evidence="1">
    <location>
        <begin position="236"/>
        <end position="249"/>
    </location>
</feature>
<dbReference type="STRING" id="65499.SAMN04488000_118163"/>
<dbReference type="RefSeq" id="WP_089923166.1">
    <property type="nucleotide sequence ID" value="NZ_FOFV01000018.1"/>
</dbReference>
<dbReference type="EMBL" id="FOFV01000018">
    <property type="protein sequence ID" value="SES21723.1"/>
    <property type="molecule type" value="Genomic_DNA"/>
</dbReference>
<gene>
    <name evidence="3" type="ORF">SAMN04488000_118163</name>
</gene>
<organism evidence="3 4">
    <name type="scientific">Lentzea albida</name>
    <dbReference type="NCBI Taxonomy" id="65499"/>
    <lineage>
        <taxon>Bacteria</taxon>
        <taxon>Bacillati</taxon>
        <taxon>Actinomycetota</taxon>
        <taxon>Actinomycetes</taxon>
        <taxon>Pseudonocardiales</taxon>
        <taxon>Pseudonocardiaceae</taxon>
        <taxon>Lentzea</taxon>
    </lineage>
</organism>
<reference evidence="4" key="1">
    <citation type="submission" date="2016-10" db="EMBL/GenBank/DDBJ databases">
        <authorList>
            <person name="Varghese N."/>
            <person name="Submissions S."/>
        </authorList>
    </citation>
    <scope>NUCLEOTIDE SEQUENCE [LARGE SCALE GENOMIC DNA]</scope>
    <source>
        <strain evidence="4">DSM 44437</strain>
    </source>
</reference>
<dbReference type="Proteomes" id="UP000199503">
    <property type="component" value="Unassembled WGS sequence"/>
</dbReference>
<keyword evidence="2" id="KW-0812">Transmembrane</keyword>
<protein>
    <submittedName>
        <fullName evidence="3">TIGR04222 domain-containing protein</fullName>
    </submittedName>
</protein>
<keyword evidence="4" id="KW-1185">Reference proteome</keyword>
<dbReference type="NCBIfam" id="TIGR04222">
    <property type="entry name" value="near_uncomplex"/>
    <property type="match status" value="1"/>
</dbReference>
<proteinExistence type="predicted"/>
<feature type="region of interest" description="Disordered" evidence="1">
    <location>
        <begin position="201"/>
        <end position="265"/>
    </location>
</feature>
<accession>A0A1H9VKJ9</accession>
<evidence type="ECO:0000256" key="1">
    <source>
        <dbReference type="SAM" id="MobiDB-lite"/>
    </source>
</evidence>
<keyword evidence="2" id="KW-1133">Transmembrane helix</keyword>